<dbReference type="AlphaFoldDB" id="A0A2V0RHX8"/>
<reference evidence="1" key="1">
    <citation type="submission" date="2017-04" db="EMBL/GenBank/DDBJ databases">
        <title>Unveiling RNA virosphere associated with marine microorganisms.</title>
        <authorList>
            <person name="Urayama S."/>
            <person name="Takaki Y."/>
            <person name="Nishi S."/>
            <person name="Yoshida Y."/>
            <person name="Deguchi S."/>
            <person name="Takai K."/>
            <person name="Nunoura T."/>
        </authorList>
    </citation>
    <scope>NUCLEOTIDE SEQUENCE</scope>
</reference>
<accession>A0A2V0RHX8</accession>
<dbReference type="EMBL" id="BDQA01000719">
    <property type="protein sequence ID" value="GBH22168.1"/>
    <property type="molecule type" value="Genomic_RNA"/>
</dbReference>
<proteinExistence type="predicted"/>
<comment type="caution">
    <text evidence="1">The sequence shown here is derived from an EMBL/GenBank/DDBJ whole genome shotgun (WGS) entry which is preliminary data.</text>
</comment>
<sequence>MASLYDQAPPNERGITSDELSRRFGPRQSYLHAPVQYDKWLSESLAGLDEDSMRAAHRLVYALMNPFQGSAEGLRFPGCRDAQLLHTTVSFVSKLPRRRLLPFLRWYQPPHCV</sequence>
<protein>
    <submittedName>
        <fullName evidence="1">Uncharacterized protein</fullName>
    </submittedName>
</protein>
<organism evidence="1">
    <name type="scientific">viral metagenome</name>
    <dbReference type="NCBI Taxonomy" id="1070528"/>
    <lineage>
        <taxon>unclassified sequences</taxon>
        <taxon>metagenomes</taxon>
        <taxon>organismal metagenomes</taxon>
    </lineage>
</organism>
<evidence type="ECO:0000313" key="1">
    <source>
        <dbReference type="EMBL" id="GBH22168.1"/>
    </source>
</evidence>
<name>A0A2V0RHX8_9ZZZZ</name>